<dbReference type="GO" id="GO:0030288">
    <property type="term" value="C:outer membrane-bounded periplasmic space"/>
    <property type="evidence" value="ECO:0007669"/>
    <property type="project" value="TreeGrafter"/>
</dbReference>
<evidence type="ECO:0000259" key="17">
    <source>
        <dbReference type="Pfam" id="PF00905"/>
    </source>
</evidence>
<evidence type="ECO:0000256" key="10">
    <source>
        <dbReference type="ARBA" id="ARBA00022989"/>
    </source>
</evidence>
<keyword evidence="9" id="KW-0573">Peptidoglycan synthesis</keyword>
<dbReference type="GO" id="GO:0006508">
    <property type="term" value="P:proteolysis"/>
    <property type="evidence" value="ECO:0007669"/>
    <property type="project" value="UniProtKB-KW"/>
</dbReference>
<evidence type="ECO:0000256" key="11">
    <source>
        <dbReference type="ARBA" id="ARBA00023136"/>
    </source>
</evidence>
<dbReference type="KEGG" id="tbc:A0O31_02025"/>
<dbReference type="Pfam" id="PF00905">
    <property type="entry name" value="Transpeptidase"/>
    <property type="match status" value="1"/>
</dbReference>
<evidence type="ECO:0000256" key="14">
    <source>
        <dbReference type="ARBA" id="ARBA00044770"/>
    </source>
</evidence>
<dbReference type="GO" id="GO:0004180">
    <property type="term" value="F:carboxypeptidase activity"/>
    <property type="evidence" value="ECO:0007669"/>
    <property type="project" value="UniProtKB-KW"/>
</dbReference>
<feature type="compositionally biased region" description="Pro residues" evidence="16">
    <location>
        <begin position="670"/>
        <end position="688"/>
    </location>
</feature>
<evidence type="ECO:0000256" key="5">
    <source>
        <dbReference type="ARBA" id="ARBA00022679"/>
    </source>
</evidence>
<dbReference type="InterPro" id="IPR050396">
    <property type="entry name" value="Glycosyltr_51/Transpeptidase"/>
</dbReference>
<dbReference type="SUPFAM" id="SSF53955">
    <property type="entry name" value="Lysozyme-like"/>
    <property type="match status" value="1"/>
</dbReference>
<dbReference type="GO" id="GO:0008955">
    <property type="term" value="F:peptidoglycan glycosyltransferase activity"/>
    <property type="evidence" value="ECO:0007669"/>
    <property type="project" value="UniProtKB-EC"/>
</dbReference>
<feature type="domain" description="Penicillin-binding protein transpeptidase" evidence="17">
    <location>
        <begin position="347"/>
        <end position="588"/>
    </location>
</feature>
<dbReference type="InterPro" id="IPR001264">
    <property type="entry name" value="Glyco_trans_51"/>
</dbReference>
<evidence type="ECO:0000256" key="6">
    <source>
        <dbReference type="ARBA" id="ARBA00022692"/>
    </source>
</evidence>
<evidence type="ECO:0000259" key="18">
    <source>
        <dbReference type="Pfam" id="PF00912"/>
    </source>
</evidence>
<dbReference type="InterPro" id="IPR001460">
    <property type="entry name" value="PCN-bd_Tpept"/>
</dbReference>
<dbReference type="Proteomes" id="UP000182993">
    <property type="component" value="Chromosome"/>
</dbReference>
<evidence type="ECO:0000313" key="20">
    <source>
        <dbReference type="Proteomes" id="UP000182993"/>
    </source>
</evidence>
<evidence type="ECO:0000313" key="19">
    <source>
        <dbReference type="EMBL" id="APD10096.1"/>
    </source>
</evidence>
<evidence type="ECO:0000256" key="4">
    <source>
        <dbReference type="ARBA" id="ARBA00022676"/>
    </source>
</evidence>
<dbReference type="GO" id="GO:0009252">
    <property type="term" value="P:peptidoglycan biosynthetic process"/>
    <property type="evidence" value="ECO:0007669"/>
    <property type="project" value="UniProtKB-KW"/>
</dbReference>
<keyword evidence="7" id="KW-0378">Hydrolase</keyword>
<dbReference type="GO" id="GO:0016020">
    <property type="term" value="C:membrane"/>
    <property type="evidence" value="ECO:0007669"/>
    <property type="project" value="UniProtKB-SubCell"/>
</dbReference>
<dbReference type="InterPro" id="IPR012338">
    <property type="entry name" value="Beta-lactam/transpept-like"/>
</dbReference>
<accession>A0A1J0LV58</accession>
<keyword evidence="10" id="KW-1133">Transmembrane helix</keyword>
<evidence type="ECO:0000256" key="16">
    <source>
        <dbReference type="SAM" id="MobiDB-lite"/>
    </source>
</evidence>
<feature type="domain" description="Glycosyl transferase family 51" evidence="18">
    <location>
        <begin position="70"/>
        <end position="236"/>
    </location>
</feature>
<proteinExistence type="predicted"/>
<reference evidence="20" key="1">
    <citation type="submission" date="2016-06" db="EMBL/GenBank/DDBJ databases">
        <title>Whole genome sequencing of Thermus brockianus strain GE-1.</title>
        <authorList>
            <person name="Schaefers C."/>
            <person name="Blank S."/>
            <person name="Wiebusch S."/>
            <person name="Elleuche S."/>
            <person name="Antranikian G."/>
        </authorList>
    </citation>
    <scope>NUCLEOTIDE SEQUENCE [LARGE SCALE GENOMIC DNA]</scope>
    <source>
        <strain evidence="20">GE-1</strain>
    </source>
</reference>
<evidence type="ECO:0000256" key="7">
    <source>
        <dbReference type="ARBA" id="ARBA00022801"/>
    </source>
</evidence>
<keyword evidence="4" id="KW-0328">Glycosyltransferase</keyword>
<dbReference type="Gene3D" id="3.40.710.10">
    <property type="entry name" value="DD-peptidase/beta-lactamase superfamily"/>
    <property type="match status" value="1"/>
</dbReference>
<comment type="subcellular location">
    <subcellularLocation>
        <location evidence="1">Membrane</location>
    </subcellularLocation>
</comment>
<evidence type="ECO:0000256" key="15">
    <source>
        <dbReference type="ARBA" id="ARBA00049902"/>
    </source>
</evidence>
<dbReference type="SUPFAM" id="SSF56601">
    <property type="entry name" value="beta-lactamase/transpeptidase-like"/>
    <property type="match status" value="1"/>
</dbReference>
<dbReference type="Pfam" id="PF00912">
    <property type="entry name" value="Transgly"/>
    <property type="match status" value="1"/>
</dbReference>
<evidence type="ECO:0000256" key="1">
    <source>
        <dbReference type="ARBA" id="ARBA00004370"/>
    </source>
</evidence>
<evidence type="ECO:0000256" key="2">
    <source>
        <dbReference type="ARBA" id="ARBA00022645"/>
    </source>
</evidence>
<dbReference type="OrthoDB" id="9766909at2"/>
<protein>
    <recommendedName>
        <fullName evidence="14">peptidoglycan glycosyltransferase</fullName>
        <ecNumber evidence="14">2.4.99.28</ecNumber>
    </recommendedName>
</protein>
<keyword evidence="3" id="KW-0645">Protease</keyword>
<evidence type="ECO:0000256" key="9">
    <source>
        <dbReference type="ARBA" id="ARBA00022984"/>
    </source>
</evidence>
<dbReference type="InterPro" id="IPR036950">
    <property type="entry name" value="PBP_transglycosylase"/>
</dbReference>
<dbReference type="InterPro" id="IPR023346">
    <property type="entry name" value="Lysozyme-like_dom_sf"/>
</dbReference>
<dbReference type="PANTHER" id="PTHR32282:SF27">
    <property type="entry name" value="PENICILLIN-BINDING PROTEIN 1A"/>
    <property type="match status" value="1"/>
</dbReference>
<keyword evidence="5" id="KW-0808">Transferase</keyword>
<dbReference type="EMBL" id="CP016312">
    <property type="protein sequence ID" value="APD10096.1"/>
    <property type="molecule type" value="Genomic_DNA"/>
</dbReference>
<keyword evidence="8" id="KW-0133">Cell shape</keyword>
<dbReference type="AlphaFoldDB" id="A0A1J0LV58"/>
<dbReference type="GO" id="GO:0071555">
    <property type="term" value="P:cell wall organization"/>
    <property type="evidence" value="ECO:0007669"/>
    <property type="project" value="UniProtKB-KW"/>
</dbReference>
<feature type="region of interest" description="Disordered" evidence="16">
    <location>
        <begin position="661"/>
        <end position="710"/>
    </location>
</feature>
<keyword evidence="13" id="KW-0961">Cell wall biogenesis/degradation</keyword>
<keyword evidence="12" id="KW-0511">Multifunctional enzyme</keyword>
<evidence type="ECO:0000256" key="13">
    <source>
        <dbReference type="ARBA" id="ARBA00023316"/>
    </source>
</evidence>
<dbReference type="PANTHER" id="PTHR32282">
    <property type="entry name" value="BINDING PROTEIN TRANSPEPTIDASE, PUTATIVE-RELATED"/>
    <property type="match status" value="1"/>
</dbReference>
<keyword evidence="11" id="KW-0472">Membrane</keyword>
<gene>
    <name evidence="19" type="ORF">A0O31_02025</name>
</gene>
<dbReference type="GO" id="GO:0008360">
    <property type="term" value="P:regulation of cell shape"/>
    <property type="evidence" value="ECO:0007669"/>
    <property type="project" value="UniProtKB-KW"/>
</dbReference>
<name>A0A1J0LV58_THEBO</name>
<keyword evidence="2" id="KW-0121">Carboxypeptidase</keyword>
<comment type="catalytic activity">
    <reaction evidence="15">
        <text>[GlcNAc-(1-&gt;4)-Mur2Ac(oyl-L-Ala-gamma-D-Glu-L-Lys-D-Ala-D-Ala)](n)-di-trans,octa-cis-undecaprenyl diphosphate + beta-D-GlcNAc-(1-&gt;4)-Mur2Ac(oyl-L-Ala-gamma-D-Glu-L-Lys-D-Ala-D-Ala)-di-trans,octa-cis-undecaprenyl diphosphate = [GlcNAc-(1-&gt;4)-Mur2Ac(oyl-L-Ala-gamma-D-Glu-L-Lys-D-Ala-D-Ala)](n+1)-di-trans,octa-cis-undecaprenyl diphosphate + di-trans,octa-cis-undecaprenyl diphosphate + H(+)</text>
        <dbReference type="Rhea" id="RHEA:23708"/>
        <dbReference type="Rhea" id="RHEA-COMP:9602"/>
        <dbReference type="Rhea" id="RHEA-COMP:9603"/>
        <dbReference type="ChEBI" id="CHEBI:15378"/>
        <dbReference type="ChEBI" id="CHEBI:58405"/>
        <dbReference type="ChEBI" id="CHEBI:60033"/>
        <dbReference type="ChEBI" id="CHEBI:78435"/>
        <dbReference type="EC" id="2.4.99.28"/>
    </reaction>
</comment>
<dbReference type="STRING" id="56956.A0O31_02025"/>
<evidence type="ECO:0000256" key="3">
    <source>
        <dbReference type="ARBA" id="ARBA00022670"/>
    </source>
</evidence>
<dbReference type="EC" id="2.4.99.28" evidence="14"/>
<sequence length="710" mass="77648">MGVRVFRVLFLTLLGLLVGVSLALGYLAYAYTRQLPDLAQFERLRLTATSVLYARDGAPIAQIASVEEGRAIHRSLVRLEEVSPAAVAAIVFSEDRRFFQHYGVDFVRLLGALYAIARGDLQGGSTITTQVIKNTLLKELAQARSLERKFKEWALALELERRYTKEEILEMYLNIIPWGGNAVGIKGAAEAYFGKDPAALTLAEGLYLASLIPAPNARYADLPGVRQRMRFLLDQMVAEGWVSPEVAEASWREPLVPKGWQARYDGEGNLLEAKLVDPEARLVRQLDFRMAPYFVLEVRRFLEARFGREKVYGEGGLKVYTTLDPAMQRAAERAAEEARLPEGADLAIVGLDPETGEVLAMVGGIRREEDEYNRATRALRNPGSAVKPFVYATAFEEGFTQATLVPDRPLEFPDPSQPQGVWRPKNFSGTFLNREITVRYALDLSLNLPAIYTANAIGVEKVARKLSEAGFAVRYPTLAIAIGGASITPVDLAAAYAAFANGGYRVTPLYVLRVEDAKGTVLYQASPERRRLFSPEAAYQGWDLLKGYVYDLGERGLAKGARIPGRVVGGKTGTTNEARDLWFAGVTRGLSAVVWVGRDDNKPLRMGGREPSSSVVNPPIWRAFVAEALRGRPGGDIPPPSGLVQARVDLVSGKPAPEGVAMWFPEGRVPLPPVEPPTEATPPPPSEPQPQAAPEAPPTPPLEEPHGTSP</sequence>
<organism evidence="19 20">
    <name type="scientific">Thermus brockianus</name>
    <dbReference type="NCBI Taxonomy" id="56956"/>
    <lineage>
        <taxon>Bacteria</taxon>
        <taxon>Thermotogati</taxon>
        <taxon>Deinococcota</taxon>
        <taxon>Deinococci</taxon>
        <taxon>Thermales</taxon>
        <taxon>Thermaceae</taxon>
        <taxon>Thermus</taxon>
    </lineage>
</organism>
<keyword evidence="6" id="KW-0812">Transmembrane</keyword>
<dbReference type="Gene3D" id="1.10.3810.10">
    <property type="entry name" value="Biosynthetic peptidoglycan transglycosylase-like"/>
    <property type="match status" value="1"/>
</dbReference>
<evidence type="ECO:0000256" key="8">
    <source>
        <dbReference type="ARBA" id="ARBA00022960"/>
    </source>
</evidence>
<evidence type="ECO:0000256" key="12">
    <source>
        <dbReference type="ARBA" id="ARBA00023268"/>
    </source>
</evidence>
<dbReference type="GO" id="GO:0008658">
    <property type="term" value="F:penicillin binding"/>
    <property type="evidence" value="ECO:0007669"/>
    <property type="project" value="InterPro"/>
</dbReference>
<dbReference type="RefSeq" id="WP_071677698.1">
    <property type="nucleotide sequence ID" value="NZ_CP016312.1"/>
</dbReference>